<dbReference type="PANTHER" id="PTHR46268:SF15">
    <property type="entry name" value="UNIVERSAL STRESS PROTEIN HP_0031"/>
    <property type="match status" value="1"/>
</dbReference>
<feature type="domain" description="UspA" evidence="2">
    <location>
        <begin position="154"/>
        <end position="277"/>
    </location>
</feature>
<evidence type="ECO:0000256" key="1">
    <source>
        <dbReference type="ARBA" id="ARBA00008791"/>
    </source>
</evidence>
<dbReference type="PANTHER" id="PTHR46268">
    <property type="entry name" value="STRESS RESPONSE PROTEIN NHAX"/>
    <property type="match status" value="1"/>
</dbReference>
<evidence type="ECO:0000313" key="4">
    <source>
        <dbReference type="Proteomes" id="UP001232156"/>
    </source>
</evidence>
<dbReference type="EMBL" id="JAUZQE010000014">
    <property type="protein sequence ID" value="MDR4125890.1"/>
    <property type="molecule type" value="Genomic_DNA"/>
</dbReference>
<dbReference type="InterPro" id="IPR006016">
    <property type="entry name" value="UspA"/>
</dbReference>
<dbReference type="Proteomes" id="UP001232156">
    <property type="component" value="Unassembled WGS sequence"/>
</dbReference>
<proteinExistence type="inferred from homology"/>
<accession>A0ABU1D634</accession>
<comment type="caution">
    <text evidence="3">The sequence shown here is derived from an EMBL/GenBank/DDBJ whole genome shotgun (WGS) entry which is preliminary data.</text>
</comment>
<name>A0ABU1D634_9BURK</name>
<dbReference type="RefSeq" id="WP_347286957.1">
    <property type="nucleotide sequence ID" value="NZ_JAUZQE010000014.1"/>
</dbReference>
<organism evidence="3 4">
    <name type="scientific">Yanghanlia caeni</name>
    <dbReference type="NCBI Taxonomy" id="3064283"/>
    <lineage>
        <taxon>Bacteria</taxon>
        <taxon>Pseudomonadati</taxon>
        <taxon>Pseudomonadota</taxon>
        <taxon>Betaproteobacteria</taxon>
        <taxon>Burkholderiales</taxon>
        <taxon>Alcaligenaceae</taxon>
        <taxon>Yanghanlia</taxon>
    </lineage>
</organism>
<dbReference type="CDD" id="cd00293">
    <property type="entry name" value="USP-like"/>
    <property type="match status" value="1"/>
</dbReference>
<keyword evidence="4" id="KW-1185">Reference proteome</keyword>
<dbReference type="Gene3D" id="3.40.50.12370">
    <property type="match status" value="1"/>
</dbReference>
<sequence>MLGRIAIYLSNDEACSRRIDAGLRIAKEHNAEVIGVYPSDGAAGHYYDESIIPQDVRKILRGRQDEYRDSVRKQFLERAEAAGVKAQWRSPRGDADEALSLHARYCDLLVMSKAERVDTVTSIIPNLPESVVMAAGRPVLMIPRVGTVPTIGQRVLYCWDQRREAARAFTDAAPFLKNCKELVVLEIDRDEDVFRDGDIREEDISDYCISRGYPKPKHLVKNSEGIGVGNVILNTASDMGSDLIVMGAYGHSRMRQWVMGGASRTLLSSMTVPVLLAH</sequence>
<dbReference type="SUPFAM" id="SSF52402">
    <property type="entry name" value="Adenine nucleotide alpha hydrolases-like"/>
    <property type="match status" value="2"/>
</dbReference>
<protein>
    <submittedName>
        <fullName evidence="3">Universal stress protein</fullName>
    </submittedName>
</protein>
<reference evidence="3 4" key="1">
    <citation type="submission" date="2023-08" db="EMBL/GenBank/DDBJ databases">
        <title>Alcaligenaceae gen. nov., a novel taxon isolated from the sludge of Yixing Pesticide Factory.</title>
        <authorList>
            <person name="Ruan L."/>
        </authorList>
    </citation>
    <scope>NUCLEOTIDE SEQUENCE [LARGE SCALE GENOMIC DNA]</scope>
    <source>
        <strain evidence="3 4">LG-2</strain>
    </source>
</reference>
<dbReference type="Pfam" id="PF00582">
    <property type="entry name" value="Usp"/>
    <property type="match status" value="1"/>
</dbReference>
<gene>
    <name evidence="3" type="ORF">Q8947_07815</name>
</gene>
<evidence type="ECO:0000313" key="3">
    <source>
        <dbReference type="EMBL" id="MDR4125890.1"/>
    </source>
</evidence>
<comment type="similarity">
    <text evidence="1">Belongs to the universal stress protein A family.</text>
</comment>
<evidence type="ECO:0000259" key="2">
    <source>
        <dbReference type="Pfam" id="PF00582"/>
    </source>
</evidence>